<dbReference type="InterPro" id="IPR008207">
    <property type="entry name" value="Sig_transdc_His_kin_Hpt_dom"/>
</dbReference>
<dbReference type="GO" id="GO:0004672">
    <property type="term" value="F:protein kinase activity"/>
    <property type="evidence" value="ECO:0007669"/>
    <property type="project" value="UniProtKB-ARBA"/>
</dbReference>
<dbReference type="SUPFAM" id="SSF47226">
    <property type="entry name" value="Histidine-containing phosphotransfer domain, HPT domain"/>
    <property type="match status" value="1"/>
</dbReference>
<dbReference type="PROSITE" id="PS50894">
    <property type="entry name" value="HPT"/>
    <property type="match status" value="1"/>
</dbReference>
<keyword evidence="4" id="KW-1185">Reference proteome</keyword>
<evidence type="ECO:0000313" key="3">
    <source>
        <dbReference type="EMBL" id="MBK0369907.1"/>
    </source>
</evidence>
<reference evidence="3" key="1">
    <citation type="submission" date="2020-12" db="EMBL/GenBank/DDBJ databases">
        <title>Bacterial novel species Flavobacterium sp. SE-1-e isolated from soil.</title>
        <authorList>
            <person name="Jung H.-Y."/>
        </authorList>
    </citation>
    <scope>NUCLEOTIDE SEQUENCE</scope>
    <source>
        <strain evidence="3">SE-1-e</strain>
    </source>
</reference>
<feature type="modified residue" description="Phosphohistidine" evidence="1">
    <location>
        <position position="56"/>
    </location>
</feature>
<organism evidence="3 4">
    <name type="scientific">Flavobacterium agrisoli</name>
    <dbReference type="NCBI Taxonomy" id="2793066"/>
    <lineage>
        <taxon>Bacteria</taxon>
        <taxon>Pseudomonadati</taxon>
        <taxon>Bacteroidota</taxon>
        <taxon>Flavobacteriia</taxon>
        <taxon>Flavobacteriales</taxon>
        <taxon>Flavobacteriaceae</taxon>
        <taxon>Flavobacterium</taxon>
    </lineage>
</organism>
<protein>
    <submittedName>
        <fullName evidence="3">Hpt domain-containing protein</fullName>
    </submittedName>
</protein>
<dbReference type="EMBL" id="JAEHFV010000003">
    <property type="protein sequence ID" value="MBK0369907.1"/>
    <property type="molecule type" value="Genomic_DNA"/>
</dbReference>
<dbReference type="InterPro" id="IPR036641">
    <property type="entry name" value="HPT_dom_sf"/>
</dbReference>
<dbReference type="GO" id="GO:0000160">
    <property type="term" value="P:phosphorelay signal transduction system"/>
    <property type="evidence" value="ECO:0007669"/>
    <property type="project" value="InterPro"/>
</dbReference>
<dbReference type="RefSeq" id="WP_200105852.1">
    <property type="nucleotide sequence ID" value="NZ_JAEHFV010000003.1"/>
</dbReference>
<evidence type="ECO:0000259" key="2">
    <source>
        <dbReference type="PROSITE" id="PS50894"/>
    </source>
</evidence>
<dbReference type="AlphaFoldDB" id="A0A934PLR7"/>
<keyword evidence="1" id="KW-0597">Phosphoprotein</keyword>
<accession>A0A934PLR7</accession>
<dbReference type="Gene3D" id="1.20.120.160">
    <property type="entry name" value="HPT domain"/>
    <property type="match status" value="1"/>
</dbReference>
<feature type="domain" description="HPt" evidence="2">
    <location>
        <begin position="17"/>
        <end position="117"/>
    </location>
</feature>
<dbReference type="Pfam" id="PF01627">
    <property type="entry name" value="Hpt"/>
    <property type="match status" value="1"/>
</dbReference>
<evidence type="ECO:0000313" key="4">
    <source>
        <dbReference type="Proteomes" id="UP000609172"/>
    </source>
</evidence>
<dbReference type="Proteomes" id="UP000609172">
    <property type="component" value="Unassembled WGS sequence"/>
</dbReference>
<evidence type="ECO:0000256" key="1">
    <source>
        <dbReference type="PROSITE-ProRule" id="PRU00110"/>
    </source>
</evidence>
<comment type="caution">
    <text evidence="3">The sequence shown here is derived from an EMBL/GenBank/DDBJ whole genome shotgun (WGS) entry which is preliminary data.</text>
</comment>
<gene>
    <name evidence="3" type="ORF">I5M07_08645</name>
</gene>
<name>A0A934PLR7_9FLAO</name>
<proteinExistence type="predicted"/>
<sequence>MALKYNLSKVYALSDNDPEFVNQILTLFVTEVPEDLLQVKEGIKKKDYKHAYAYAHKIKPTLDLMGLNVAFEEILQIEAWTKSEGKKKEIEETFKSVRHQVKEAVKEIKKDFDLNLD</sequence>